<feature type="compositionally biased region" description="Basic and acidic residues" evidence="1">
    <location>
        <begin position="179"/>
        <end position="189"/>
    </location>
</feature>
<name>A0A975GME6_9BACT</name>
<dbReference type="AlphaFoldDB" id="A0A975GME6"/>
<evidence type="ECO:0000256" key="1">
    <source>
        <dbReference type="SAM" id="MobiDB-lite"/>
    </source>
</evidence>
<evidence type="ECO:0000313" key="3">
    <source>
        <dbReference type="Proteomes" id="UP000663722"/>
    </source>
</evidence>
<dbReference type="KEGG" id="dmm:dnm_027510"/>
<feature type="compositionally biased region" description="Basic and acidic residues" evidence="1">
    <location>
        <begin position="28"/>
        <end position="42"/>
    </location>
</feature>
<feature type="region of interest" description="Disordered" evidence="1">
    <location>
        <begin position="179"/>
        <end position="237"/>
    </location>
</feature>
<keyword evidence="3" id="KW-1185">Reference proteome</keyword>
<protein>
    <submittedName>
        <fullName evidence="2">Uncharacterized protein</fullName>
    </submittedName>
</protein>
<accession>A0A975GME6</accession>
<feature type="region of interest" description="Disordered" evidence="1">
    <location>
        <begin position="1"/>
        <end position="42"/>
    </location>
</feature>
<reference evidence="2" key="1">
    <citation type="journal article" date="2021" name="Microb. Physiol.">
        <title>Proteogenomic Insights into the Physiology of Marine, Sulfate-Reducing, Filamentous Desulfonema limicola and Desulfonema magnum.</title>
        <authorList>
            <person name="Schnaars V."/>
            <person name="Wohlbrand L."/>
            <person name="Scheve S."/>
            <person name="Hinrichs C."/>
            <person name="Reinhardt R."/>
            <person name="Rabus R."/>
        </authorList>
    </citation>
    <scope>NUCLEOTIDE SEQUENCE</scope>
    <source>
        <strain evidence="2">4be13</strain>
    </source>
</reference>
<dbReference type="RefSeq" id="WP_207682238.1">
    <property type="nucleotide sequence ID" value="NZ_CP061800.1"/>
</dbReference>
<sequence>MGSNKDGTITAEVDGRLDDLFGDEDGQDEKFVDKSTETEQRAGDLVGEIAQGSDSESEDIIHAEDPLIKDLKSVILSLEWEISDQVMQKLGEEIENLKEACKADKIVLAFLQLLDSLGKYVQKKQAEAHPDSISLLNSVYENLETVMVSPGLSEASKKKMLVTEVNKYKKLKEHIISDKAASRKTEQEKMRRKRAAHEPDGSDESPVASAGEISSFPSAEPDAVNVESDDSIAPSGMTSDQDIAYLLREIHNTIRSEFRALREELRLWRESR</sequence>
<proteinExistence type="predicted"/>
<evidence type="ECO:0000313" key="2">
    <source>
        <dbReference type="EMBL" id="QTA86727.1"/>
    </source>
</evidence>
<organism evidence="2 3">
    <name type="scientific">Desulfonema magnum</name>
    <dbReference type="NCBI Taxonomy" id="45655"/>
    <lineage>
        <taxon>Bacteria</taxon>
        <taxon>Pseudomonadati</taxon>
        <taxon>Thermodesulfobacteriota</taxon>
        <taxon>Desulfobacteria</taxon>
        <taxon>Desulfobacterales</taxon>
        <taxon>Desulfococcaceae</taxon>
        <taxon>Desulfonema</taxon>
    </lineage>
</organism>
<dbReference type="EMBL" id="CP061800">
    <property type="protein sequence ID" value="QTA86727.1"/>
    <property type="molecule type" value="Genomic_DNA"/>
</dbReference>
<dbReference type="Proteomes" id="UP000663722">
    <property type="component" value="Chromosome"/>
</dbReference>
<gene>
    <name evidence="2" type="ORF">dnm_027510</name>
</gene>